<proteinExistence type="predicted"/>
<organism evidence="1">
    <name type="scientific">marine sediment metagenome</name>
    <dbReference type="NCBI Taxonomy" id="412755"/>
    <lineage>
        <taxon>unclassified sequences</taxon>
        <taxon>metagenomes</taxon>
        <taxon>ecological metagenomes</taxon>
    </lineage>
</organism>
<evidence type="ECO:0000313" key="1">
    <source>
        <dbReference type="EMBL" id="KKM05222.1"/>
    </source>
</evidence>
<gene>
    <name evidence="1" type="ORF">LCGC14_1756330</name>
</gene>
<dbReference type="SUPFAM" id="SSF57783">
    <property type="entry name" value="Zinc beta-ribbon"/>
    <property type="match status" value="1"/>
</dbReference>
<protein>
    <submittedName>
        <fullName evidence="1">Uncharacterized protein</fullName>
    </submittedName>
</protein>
<dbReference type="AlphaFoldDB" id="A0A0F9HPP0"/>
<accession>A0A0F9HPP0</accession>
<name>A0A0F9HPP0_9ZZZZ</name>
<sequence>MSLKKEVKYKIEIPCPDCGTVLKNTLTGALFCNDCVREWSEEEIRIHYST</sequence>
<dbReference type="EMBL" id="LAZR01016270">
    <property type="protein sequence ID" value="KKM05222.1"/>
    <property type="molecule type" value="Genomic_DNA"/>
</dbReference>
<reference evidence="1" key="1">
    <citation type="journal article" date="2015" name="Nature">
        <title>Complex archaea that bridge the gap between prokaryotes and eukaryotes.</title>
        <authorList>
            <person name="Spang A."/>
            <person name="Saw J.H."/>
            <person name="Jorgensen S.L."/>
            <person name="Zaremba-Niedzwiedzka K."/>
            <person name="Martijn J."/>
            <person name="Lind A.E."/>
            <person name="van Eijk R."/>
            <person name="Schleper C."/>
            <person name="Guy L."/>
            <person name="Ettema T.J."/>
        </authorList>
    </citation>
    <scope>NUCLEOTIDE SEQUENCE</scope>
</reference>
<comment type="caution">
    <text evidence="1">The sequence shown here is derived from an EMBL/GenBank/DDBJ whole genome shotgun (WGS) entry which is preliminary data.</text>
</comment>